<proteinExistence type="predicted"/>
<dbReference type="RefSeq" id="WP_317120234.1">
    <property type="nucleotide sequence ID" value="NZ_JAWJBA010000001.1"/>
</dbReference>
<evidence type="ECO:0000313" key="2">
    <source>
        <dbReference type="Proteomes" id="UP001287282"/>
    </source>
</evidence>
<name>A0ABU3X4S6_9BACI</name>
<gene>
    <name evidence="1" type="ORF">RYX56_00790</name>
</gene>
<dbReference type="EMBL" id="JAWJBA010000001">
    <property type="protein sequence ID" value="MDV2682901.1"/>
    <property type="molecule type" value="Genomic_DNA"/>
</dbReference>
<reference evidence="1 2" key="1">
    <citation type="submission" date="2023-10" db="EMBL/GenBank/DDBJ databases">
        <title>Screening of Alkalihalobacillus lindianensis BZ-TG-R113 and Its Alleviation of Salt Stress on Rapeseed Growth.</title>
        <authorList>
            <person name="Zhao B."/>
            <person name="Guo T."/>
        </authorList>
    </citation>
    <scope>NUCLEOTIDE SEQUENCE [LARGE SCALE GENOMIC DNA]</scope>
    <source>
        <strain evidence="1 2">BZ-TG-R113</strain>
    </source>
</reference>
<comment type="caution">
    <text evidence="1">The sequence shown here is derived from an EMBL/GenBank/DDBJ whole genome shotgun (WGS) entry which is preliminary data.</text>
</comment>
<sequence>MYSEQIDVDQVNREGVDVHLIIKSPKAAISLVDAKVWFEVDGALIKMGEADYRRINHVDAEVLKRMINYVKVISKE</sequence>
<dbReference type="Proteomes" id="UP001287282">
    <property type="component" value="Unassembled WGS sequence"/>
</dbReference>
<keyword evidence="2" id="KW-1185">Reference proteome</keyword>
<organism evidence="1 2">
    <name type="scientific">Alkalihalophilus lindianensis</name>
    <dbReference type="NCBI Taxonomy" id="1630542"/>
    <lineage>
        <taxon>Bacteria</taxon>
        <taxon>Bacillati</taxon>
        <taxon>Bacillota</taxon>
        <taxon>Bacilli</taxon>
        <taxon>Bacillales</taxon>
        <taxon>Bacillaceae</taxon>
        <taxon>Alkalihalophilus</taxon>
    </lineage>
</organism>
<accession>A0ABU3X4S6</accession>
<evidence type="ECO:0000313" key="1">
    <source>
        <dbReference type="EMBL" id="MDV2682901.1"/>
    </source>
</evidence>
<protein>
    <submittedName>
        <fullName evidence="1">Uncharacterized protein</fullName>
    </submittedName>
</protein>